<keyword evidence="3 5" id="KW-1133">Transmembrane helix</keyword>
<proteinExistence type="predicted"/>
<evidence type="ECO:0000313" key="8">
    <source>
        <dbReference type="Proteomes" id="UP000694419"/>
    </source>
</evidence>
<evidence type="ECO:0000313" key="7">
    <source>
        <dbReference type="Ensembl" id="ENSCPGP00000028122.1"/>
    </source>
</evidence>
<comment type="subcellular location">
    <subcellularLocation>
        <location evidence="1">Membrane</location>
        <topology evidence="1">Multi-pass membrane protein</topology>
    </subcellularLocation>
</comment>
<evidence type="ECO:0000256" key="4">
    <source>
        <dbReference type="ARBA" id="ARBA00023136"/>
    </source>
</evidence>
<dbReference type="GO" id="GO:0140359">
    <property type="term" value="F:ABC-type transporter activity"/>
    <property type="evidence" value="ECO:0007669"/>
    <property type="project" value="InterPro"/>
</dbReference>
<feature type="transmembrane region" description="Helical" evidence="5">
    <location>
        <begin position="90"/>
        <end position="111"/>
    </location>
</feature>
<evidence type="ECO:0000256" key="1">
    <source>
        <dbReference type="ARBA" id="ARBA00004141"/>
    </source>
</evidence>
<dbReference type="InterPro" id="IPR036640">
    <property type="entry name" value="ABC1_TM_sf"/>
</dbReference>
<keyword evidence="4 5" id="KW-0472">Membrane</keyword>
<dbReference type="PANTHER" id="PTHR24221">
    <property type="entry name" value="ATP-BINDING CASSETTE SUB-FAMILY B"/>
    <property type="match status" value="1"/>
</dbReference>
<feature type="transmembrane region" description="Helical" evidence="5">
    <location>
        <begin position="12"/>
        <end position="32"/>
    </location>
</feature>
<reference evidence="7" key="1">
    <citation type="submission" date="2025-08" db="UniProtKB">
        <authorList>
            <consortium name="Ensembl"/>
        </authorList>
    </citation>
    <scope>IDENTIFICATION</scope>
</reference>
<dbReference type="InterPro" id="IPR011527">
    <property type="entry name" value="ABC1_TM_dom"/>
</dbReference>
<feature type="domain" description="ABC transmembrane type-1" evidence="6">
    <location>
        <begin position="1"/>
        <end position="108"/>
    </location>
</feature>
<accession>A0A8C3KSD3</accession>
<dbReference type="Ensembl" id="ENSCPGT00000030696.1">
    <property type="protein sequence ID" value="ENSCPGP00000028122.1"/>
    <property type="gene ID" value="ENSCPGG00000019364.1"/>
</dbReference>
<dbReference type="PANTHER" id="PTHR24221:SF251">
    <property type="entry name" value="ATP-DEPENDENT TRANSLOCASE ABCB1"/>
    <property type="match status" value="1"/>
</dbReference>
<evidence type="ECO:0000259" key="6">
    <source>
        <dbReference type="PROSITE" id="PS50929"/>
    </source>
</evidence>
<evidence type="ECO:0000256" key="3">
    <source>
        <dbReference type="ARBA" id="ARBA00022989"/>
    </source>
</evidence>
<dbReference type="GO" id="GO:0005524">
    <property type="term" value="F:ATP binding"/>
    <property type="evidence" value="ECO:0007669"/>
    <property type="project" value="InterPro"/>
</dbReference>
<keyword evidence="8" id="KW-1185">Reference proteome</keyword>
<protein>
    <recommendedName>
        <fullName evidence="6">ABC transmembrane type-1 domain-containing protein</fullName>
    </recommendedName>
</protein>
<dbReference type="Proteomes" id="UP000694419">
    <property type="component" value="Unplaced"/>
</dbReference>
<evidence type="ECO:0000256" key="5">
    <source>
        <dbReference type="SAM" id="Phobius"/>
    </source>
</evidence>
<dbReference type="PROSITE" id="PS50929">
    <property type="entry name" value="ABC_TM1F"/>
    <property type="match status" value="1"/>
</dbReference>
<name>A0A8C3KSD3_9CHAR</name>
<dbReference type="AlphaFoldDB" id="A0A8C3KSD3"/>
<dbReference type="GO" id="GO:0016324">
    <property type="term" value="C:apical plasma membrane"/>
    <property type="evidence" value="ECO:0007669"/>
    <property type="project" value="TreeGrafter"/>
</dbReference>
<keyword evidence="2 5" id="KW-0812">Transmembrane</keyword>
<evidence type="ECO:0000256" key="2">
    <source>
        <dbReference type="ARBA" id="ARBA00022692"/>
    </source>
</evidence>
<dbReference type="SUPFAM" id="SSF90123">
    <property type="entry name" value="ABC transporter transmembrane region"/>
    <property type="match status" value="1"/>
</dbReference>
<dbReference type="Gene3D" id="1.20.1560.10">
    <property type="entry name" value="ABC transporter type 1, transmembrane domain"/>
    <property type="match status" value="1"/>
</dbReference>
<dbReference type="Pfam" id="PF00664">
    <property type="entry name" value="ABC_membrane"/>
    <property type="match status" value="1"/>
</dbReference>
<dbReference type="InterPro" id="IPR039421">
    <property type="entry name" value="Type_1_exporter"/>
</dbReference>
<sequence length="123" mass="13636">IGLPVCGWQLALLLLTVVPIIAVTGMIQMKILGGHANKDKKEVEIAGKVASEAVGNIRIVVTSTQERKFELIYGQCLQASHRNSVKKAQILGFAFAFTQAIMSLCWVFKVWRLSVEKWACFCK</sequence>
<organism evidence="7 8">
    <name type="scientific">Calidris pygmaea</name>
    <name type="common">Spoon-billed sandpiper</name>
    <dbReference type="NCBI Taxonomy" id="425635"/>
    <lineage>
        <taxon>Eukaryota</taxon>
        <taxon>Metazoa</taxon>
        <taxon>Chordata</taxon>
        <taxon>Craniata</taxon>
        <taxon>Vertebrata</taxon>
        <taxon>Euteleostomi</taxon>
        <taxon>Archelosauria</taxon>
        <taxon>Archosauria</taxon>
        <taxon>Dinosauria</taxon>
        <taxon>Saurischia</taxon>
        <taxon>Theropoda</taxon>
        <taxon>Coelurosauria</taxon>
        <taxon>Aves</taxon>
        <taxon>Neognathae</taxon>
        <taxon>Neoaves</taxon>
        <taxon>Charadriiformes</taxon>
        <taxon>Scolopacidae</taxon>
        <taxon>Calidris</taxon>
    </lineage>
</organism>
<reference evidence="7" key="2">
    <citation type="submission" date="2025-09" db="UniProtKB">
        <authorList>
            <consortium name="Ensembl"/>
        </authorList>
    </citation>
    <scope>IDENTIFICATION</scope>
</reference>